<reference evidence="2" key="1">
    <citation type="journal article" date="2021" name="PeerJ">
        <title>Extensive microbial diversity within the chicken gut microbiome revealed by metagenomics and culture.</title>
        <authorList>
            <person name="Gilroy R."/>
            <person name="Ravi A."/>
            <person name="Getino M."/>
            <person name="Pursley I."/>
            <person name="Horton D.L."/>
            <person name="Alikhan N.F."/>
            <person name="Baker D."/>
            <person name="Gharbi K."/>
            <person name="Hall N."/>
            <person name="Watson M."/>
            <person name="Adriaenssens E.M."/>
            <person name="Foster-Nyarko E."/>
            <person name="Jarju S."/>
            <person name="Secka A."/>
            <person name="Antonio M."/>
            <person name="Oren A."/>
            <person name="Chaudhuri R.R."/>
            <person name="La Ragione R."/>
            <person name="Hildebrand F."/>
            <person name="Pallen M.J."/>
        </authorList>
    </citation>
    <scope>NUCLEOTIDE SEQUENCE</scope>
    <source>
        <strain evidence="2">ChiHecec2B26-446</strain>
    </source>
</reference>
<sequence>MSNINPELVEKFTAMAQAVAATVAEVPSKEEAFKYVVDLCLSKDPCELLADEPGTEKGPLGPNRVPTRVQRVLAAPSLNDEDFALLDKLCQEKGILCLRDKVRQYAAGIDIGINEAVAAVAASGTCLCPTTDEDVRLAGMISEISVVLLKKSDIYPDLPSVAGIMREAIGNGPEGSFTTLITGPSRTADIECVGAVGVHGPLMMHVLLLEA</sequence>
<dbReference type="PANTHER" id="PTHR43682:SF1">
    <property type="entry name" value="LACTATE UTILIZATION PROTEIN C"/>
    <property type="match status" value="1"/>
</dbReference>
<dbReference type="Proteomes" id="UP000886752">
    <property type="component" value="Unassembled WGS sequence"/>
</dbReference>
<evidence type="ECO:0000313" key="3">
    <source>
        <dbReference type="Proteomes" id="UP000886752"/>
    </source>
</evidence>
<dbReference type="AlphaFoldDB" id="A0A9D1PWX0"/>
<feature type="domain" description="LUD" evidence="1">
    <location>
        <begin position="9"/>
        <end position="209"/>
    </location>
</feature>
<reference evidence="2" key="2">
    <citation type="submission" date="2021-04" db="EMBL/GenBank/DDBJ databases">
        <authorList>
            <person name="Gilroy R."/>
        </authorList>
    </citation>
    <scope>NUCLEOTIDE SEQUENCE</scope>
    <source>
        <strain evidence="2">ChiHecec2B26-446</strain>
    </source>
</reference>
<evidence type="ECO:0000259" key="1">
    <source>
        <dbReference type="Pfam" id="PF02589"/>
    </source>
</evidence>
<proteinExistence type="predicted"/>
<protein>
    <submittedName>
        <fullName evidence="2">Lactate utilization protein</fullName>
    </submittedName>
</protein>
<comment type="caution">
    <text evidence="2">The sequence shown here is derived from an EMBL/GenBank/DDBJ whole genome shotgun (WGS) entry which is preliminary data.</text>
</comment>
<dbReference type="SUPFAM" id="SSF100950">
    <property type="entry name" value="NagB/RpiA/CoA transferase-like"/>
    <property type="match status" value="1"/>
</dbReference>
<organism evidence="2 3">
    <name type="scientific">Candidatus Desulfovibrio intestinipullorum</name>
    <dbReference type="NCBI Taxonomy" id="2838536"/>
    <lineage>
        <taxon>Bacteria</taxon>
        <taxon>Pseudomonadati</taxon>
        <taxon>Thermodesulfobacteriota</taxon>
        <taxon>Desulfovibrionia</taxon>
        <taxon>Desulfovibrionales</taxon>
        <taxon>Desulfovibrionaceae</taxon>
        <taxon>Desulfovibrio</taxon>
    </lineage>
</organism>
<dbReference type="InterPro" id="IPR003741">
    <property type="entry name" value="LUD_dom"/>
</dbReference>
<gene>
    <name evidence="2" type="ORF">H9894_06045</name>
</gene>
<dbReference type="Pfam" id="PF02589">
    <property type="entry name" value="LUD_dom"/>
    <property type="match status" value="1"/>
</dbReference>
<dbReference type="InterPro" id="IPR024185">
    <property type="entry name" value="FTHF_cligase-like_sf"/>
</dbReference>
<dbReference type="InterPro" id="IPR037171">
    <property type="entry name" value="NagB/RpiA_transferase-like"/>
</dbReference>
<dbReference type="Gene3D" id="3.40.50.10420">
    <property type="entry name" value="NagB/RpiA/CoA transferase-like"/>
    <property type="match status" value="1"/>
</dbReference>
<accession>A0A9D1PWX0</accession>
<dbReference type="EMBL" id="DXHV01000060">
    <property type="protein sequence ID" value="HIW00736.1"/>
    <property type="molecule type" value="Genomic_DNA"/>
</dbReference>
<name>A0A9D1PWX0_9BACT</name>
<dbReference type="PANTHER" id="PTHR43682">
    <property type="entry name" value="LACTATE UTILIZATION PROTEIN C"/>
    <property type="match status" value="1"/>
</dbReference>
<evidence type="ECO:0000313" key="2">
    <source>
        <dbReference type="EMBL" id="HIW00736.1"/>
    </source>
</evidence>